<feature type="binding site" evidence="8">
    <location>
        <begin position="520"/>
        <end position="527"/>
    </location>
    <ligand>
        <name>GTP</name>
        <dbReference type="ChEBI" id="CHEBI:37565"/>
    </ligand>
</feature>
<dbReference type="CDD" id="cd03702">
    <property type="entry name" value="IF2_mtIF2_II"/>
    <property type="match status" value="1"/>
</dbReference>
<comment type="function">
    <text evidence="7 8 9">One of the essential components for the initiation of protein synthesis. Protects formylmethionyl-tRNA from spontaneous hydrolysis and promotes its binding to the 30S ribosomal subunits. Also involved in the hydrolysis of GTP during the formation of the 70S ribosomal complex.</text>
</comment>
<dbReference type="Proteomes" id="UP000078532">
    <property type="component" value="Unassembled WGS sequence"/>
</dbReference>
<dbReference type="OrthoDB" id="9811804at2"/>
<dbReference type="InterPro" id="IPR006847">
    <property type="entry name" value="IF2_N"/>
</dbReference>
<gene>
    <name evidence="8" type="primary">infB</name>
    <name evidence="12" type="ORF">A6M21_05175</name>
</gene>
<evidence type="ECO:0000259" key="11">
    <source>
        <dbReference type="PROSITE" id="PS51722"/>
    </source>
</evidence>
<dbReference type="InterPro" id="IPR023115">
    <property type="entry name" value="TIF_IF2_dom3"/>
</dbReference>
<evidence type="ECO:0000313" key="12">
    <source>
        <dbReference type="EMBL" id="OAT85868.1"/>
    </source>
</evidence>
<keyword evidence="13" id="KW-1185">Reference proteome</keyword>
<evidence type="ECO:0000256" key="5">
    <source>
        <dbReference type="ARBA" id="ARBA00022917"/>
    </source>
</evidence>
<feature type="region of interest" description="G-domain" evidence="8">
    <location>
        <begin position="514"/>
        <end position="662"/>
    </location>
</feature>
<evidence type="ECO:0000256" key="2">
    <source>
        <dbReference type="ARBA" id="ARBA00020675"/>
    </source>
</evidence>
<dbReference type="InterPro" id="IPR000795">
    <property type="entry name" value="T_Tr_GTP-bd_dom"/>
</dbReference>
<dbReference type="Pfam" id="PF11987">
    <property type="entry name" value="IF-2"/>
    <property type="match status" value="1"/>
</dbReference>
<dbReference type="SUPFAM" id="SSF52156">
    <property type="entry name" value="Initiation factor IF2/eIF5b, domain 3"/>
    <property type="match status" value="1"/>
</dbReference>
<keyword evidence="4 8" id="KW-0547">Nucleotide-binding</keyword>
<evidence type="ECO:0000256" key="7">
    <source>
        <dbReference type="ARBA" id="ARBA00025162"/>
    </source>
</evidence>
<feature type="compositionally biased region" description="Low complexity" evidence="10">
    <location>
        <begin position="67"/>
        <end position="83"/>
    </location>
</feature>
<evidence type="ECO:0000256" key="9">
    <source>
        <dbReference type="RuleBase" id="RU000644"/>
    </source>
</evidence>
<dbReference type="PANTHER" id="PTHR43381">
    <property type="entry name" value="TRANSLATION INITIATION FACTOR IF-2-RELATED"/>
    <property type="match status" value="1"/>
</dbReference>
<reference evidence="12 13" key="1">
    <citation type="submission" date="2016-04" db="EMBL/GenBank/DDBJ databases">
        <authorList>
            <person name="Evans L.H."/>
            <person name="Alamgir A."/>
            <person name="Owens N."/>
            <person name="Weber N.D."/>
            <person name="Virtaneva K."/>
            <person name="Barbian K."/>
            <person name="Babar A."/>
            <person name="Rosenke K."/>
        </authorList>
    </citation>
    <scope>NUCLEOTIDE SEQUENCE [LARGE SCALE GENOMIC DNA]</scope>
    <source>
        <strain evidence="12 13">LMa1</strain>
    </source>
</reference>
<dbReference type="GO" id="GO:0003924">
    <property type="term" value="F:GTPase activity"/>
    <property type="evidence" value="ECO:0007669"/>
    <property type="project" value="UniProtKB-UniRule"/>
</dbReference>
<evidence type="ECO:0000256" key="10">
    <source>
        <dbReference type="SAM" id="MobiDB-lite"/>
    </source>
</evidence>
<dbReference type="PROSITE" id="PS01176">
    <property type="entry name" value="IF2"/>
    <property type="match status" value="1"/>
</dbReference>
<dbReference type="Pfam" id="PF04760">
    <property type="entry name" value="IF2_N"/>
    <property type="match status" value="2"/>
</dbReference>
<feature type="compositionally biased region" description="Basic and acidic residues" evidence="10">
    <location>
        <begin position="361"/>
        <end position="382"/>
    </location>
</feature>
<dbReference type="FunFam" id="2.40.30.10:FF:000008">
    <property type="entry name" value="Translation initiation factor IF-2"/>
    <property type="match status" value="1"/>
</dbReference>
<dbReference type="SUPFAM" id="SSF52540">
    <property type="entry name" value="P-loop containing nucleoside triphosphate hydrolases"/>
    <property type="match status" value="1"/>
</dbReference>
<dbReference type="Gene3D" id="3.40.50.300">
    <property type="entry name" value="P-loop containing nucleotide triphosphate hydrolases"/>
    <property type="match status" value="1"/>
</dbReference>
<feature type="compositionally biased region" description="Basic and acidic residues" evidence="10">
    <location>
        <begin position="262"/>
        <end position="273"/>
    </location>
</feature>
<dbReference type="FunFam" id="3.40.50.10050:FF:000001">
    <property type="entry name" value="Translation initiation factor IF-2"/>
    <property type="match status" value="1"/>
</dbReference>
<dbReference type="Gene3D" id="3.40.50.10050">
    <property type="entry name" value="Translation initiation factor IF- 2, domain 3"/>
    <property type="match status" value="1"/>
</dbReference>
<protein>
    <recommendedName>
        <fullName evidence="2 8">Translation initiation factor IF-2</fullName>
    </recommendedName>
</protein>
<sequence length="1013" mass="109113">MAKKRVHELARELGLENKELMQRLGEMGIEVKSSLSTLEDSVVARLKQEPAAGGKQPADDKTVDNTAGAAKRAAGNAGAAGKGPQNSAPDAGKGLQNKTPAGGDKKRSGERSRNADGRRNNPPRYDRGPGLVDRVPSRPPDKRFMERPLKVDLPGQAQGARQQQPPRSAAPAVETTAEAGGQGQAPSAGQQPAGRGETGTRAGERQPSGTAETGSRVREQRPAGARDNRAPLREQKNTPGAGDVRRTNRVTERPAGAPEQQGRTRDNTARPEYVRNNGSRTAGGQAGGTGNSRPEAGRSPGRYNGGRLSGGAGTGQGRPSGGAGQGRSFGAGQGRPSGGTGQGRPRPDQLKVPKVPQEIKAISDKVKADKTRGKQDKLREATRQAPARGRREHDEHQPDRKMRPGQRKKGYRPDNRQQVKQPPAPVEKKPVVIGESVTVQELAEKMKKSPAEVIKKLMMLGVLATINQEIDSETATIVAGEFGFEVEIKIHLDAEALLEQEPEEDPALLQPRPSVVTVMGHVDHGKTSLLDAIRETNVTATEAGGITQHIGAYQVEHNNKKITFVDTPGHEAFTAMRARGAQVTDIAILVVAADDGVMPQTVEAINHARAAGVPIIVAINKMDKPGANPDRVKQQLTEYGLVAEDWGGDTILVPVSAKTRQGLEDLLEMILLVSEVSDLKANPKRPGRGTVIEAELDKGRGPVATILVQNGALNIGDNVVAGTAWGRVRAMMDYKGRRIKKAGPSTPVEVLGFCEVPQAGDLFYVVPDEKSARQVAEKRTNRRREEEFKAAQPKISLDDLFKHIKEGQVKELPVVIKADVQGSVEALKQSLERLSNDEVKVNIIHGGVGAISENDIMLASASNAIVIGFNVRPDINALRASEMEKVDIRMYRVIYDAIGDVKAALSGLLDPEYREVVLGRAEVRKTFKVSRLGTIAGCYVVDGKLQRDAGIRVIRDGVVIHEGKLDSLKRFKDDVREVVQGYECGLTLEKFNEIREGDYIEAFTTEAVKRELA</sequence>
<feature type="domain" description="Tr-type G" evidence="11">
    <location>
        <begin position="511"/>
        <end position="679"/>
    </location>
</feature>
<feature type="compositionally biased region" description="Basic and acidic residues" evidence="10">
    <location>
        <begin position="215"/>
        <end position="236"/>
    </location>
</feature>
<feature type="binding site" evidence="8">
    <location>
        <begin position="620"/>
        <end position="623"/>
    </location>
    <ligand>
        <name>GTP</name>
        <dbReference type="ChEBI" id="CHEBI:37565"/>
    </ligand>
</feature>
<dbReference type="InterPro" id="IPR027417">
    <property type="entry name" value="P-loop_NTPase"/>
</dbReference>
<dbReference type="InterPro" id="IPR053905">
    <property type="entry name" value="EF-G-like_DII"/>
</dbReference>
<dbReference type="HAMAP" id="MF_00100_B">
    <property type="entry name" value="IF_2_B"/>
    <property type="match status" value="1"/>
</dbReference>
<evidence type="ECO:0000256" key="1">
    <source>
        <dbReference type="ARBA" id="ARBA00007733"/>
    </source>
</evidence>
<feature type="compositionally biased region" description="Basic and acidic residues" evidence="10">
    <location>
        <begin position="103"/>
        <end position="127"/>
    </location>
</feature>
<dbReference type="CDD" id="cd03692">
    <property type="entry name" value="mtIF2_IVc"/>
    <property type="match status" value="1"/>
</dbReference>
<feature type="compositionally biased region" description="Low complexity" evidence="10">
    <location>
        <begin position="184"/>
        <end position="201"/>
    </location>
</feature>
<dbReference type="InterPro" id="IPR009000">
    <property type="entry name" value="Transl_B-barrel_sf"/>
</dbReference>
<dbReference type="CDD" id="cd01887">
    <property type="entry name" value="IF2_eIF5B"/>
    <property type="match status" value="1"/>
</dbReference>
<keyword evidence="5 8" id="KW-0648">Protein biosynthesis</keyword>
<proteinExistence type="inferred from homology"/>
<organism evidence="12 13">
    <name type="scientific">Desulfotomaculum copahuensis</name>
    <dbReference type="NCBI Taxonomy" id="1838280"/>
    <lineage>
        <taxon>Bacteria</taxon>
        <taxon>Bacillati</taxon>
        <taxon>Bacillota</taxon>
        <taxon>Clostridia</taxon>
        <taxon>Eubacteriales</taxon>
        <taxon>Desulfotomaculaceae</taxon>
        <taxon>Desulfotomaculum</taxon>
    </lineage>
</organism>
<comment type="subcellular location">
    <subcellularLocation>
        <location evidence="8">Cytoplasm</location>
    </subcellularLocation>
</comment>
<dbReference type="NCBIfam" id="TIGR00231">
    <property type="entry name" value="small_GTP"/>
    <property type="match status" value="1"/>
</dbReference>
<feature type="region of interest" description="Disordered" evidence="10">
    <location>
        <begin position="46"/>
        <end position="429"/>
    </location>
</feature>
<accession>A0A1B7LHY5</accession>
<comment type="similarity">
    <text evidence="1 8 9">Belongs to the TRAFAC class translation factor GTPase superfamily. Classic translation factor GTPase family. IF-2 subfamily.</text>
</comment>
<dbReference type="FunFam" id="3.40.50.300:FF:000019">
    <property type="entry name" value="Translation initiation factor IF-2"/>
    <property type="match status" value="1"/>
</dbReference>
<dbReference type="InterPro" id="IPR044145">
    <property type="entry name" value="IF2_II"/>
</dbReference>
<dbReference type="GO" id="GO:0005525">
    <property type="term" value="F:GTP binding"/>
    <property type="evidence" value="ECO:0007669"/>
    <property type="project" value="UniProtKB-KW"/>
</dbReference>
<dbReference type="GO" id="GO:0003743">
    <property type="term" value="F:translation initiation factor activity"/>
    <property type="evidence" value="ECO:0007669"/>
    <property type="project" value="UniProtKB-UniRule"/>
</dbReference>
<dbReference type="RefSeq" id="WP_066666608.1">
    <property type="nucleotide sequence ID" value="NZ_LYVF01000047.1"/>
</dbReference>
<evidence type="ECO:0000256" key="6">
    <source>
        <dbReference type="ARBA" id="ARBA00023134"/>
    </source>
</evidence>
<evidence type="ECO:0000256" key="3">
    <source>
        <dbReference type="ARBA" id="ARBA00022540"/>
    </source>
</evidence>
<dbReference type="SUPFAM" id="SSF50447">
    <property type="entry name" value="Translation proteins"/>
    <property type="match status" value="2"/>
</dbReference>
<dbReference type="PANTHER" id="PTHR43381:SF5">
    <property type="entry name" value="TR-TYPE G DOMAIN-CONTAINING PROTEIN"/>
    <property type="match status" value="1"/>
</dbReference>
<keyword evidence="6 8" id="KW-0342">GTP-binding</keyword>
<dbReference type="STRING" id="1838280.A6M21_05175"/>
<feature type="binding site" evidence="8">
    <location>
        <begin position="566"/>
        <end position="570"/>
    </location>
    <ligand>
        <name>GTP</name>
        <dbReference type="ChEBI" id="CHEBI:37565"/>
    </ligand>
</feature>
<feature type="compositionally biased region" description="Basic and acidic residues" evidence="10">
    <location>
        <begin position="135"/>
        <end position="150"/>
    </location>
</feature>
<keyword evidence="8" id="KW-0963">Cytoplasm</keyword>
<dbReference type="GO" id="GO:0005829">
    <property type="term" value="C:cytosol"/>
    <property type="evidence" value="ECO:0007669"/>
    <property type="project" value="TreeGrafter"/>
</dbReference>
<dbReference type="AlphaFoldDB" id="A0A1B7LHY5"/>
<dbReference type="Gene3D" id="2.40.30.10">
    <property type="entry name" value="Translation factors"/>
    <property type="match status" value="2"/>
</dbReference>
<keyword evidence="3 8" id="KW-0396">Initiation factor</keyword>
<dbReference type="InterPro" id="IPR000178">
    <property type="entry name" value="TF_IF2_bacterial-like"/>
</dbReference>
<evidence type="ECO:0000313" key="13">
    <source>
        <dbReference type="Proteomes" id="UP000078532"/>
    </source>
</evidence>
<evidence type="ECO:0000256" key="4">
    <source>
        <dbReference type="ARBA" id="ARBA00022741"/>
    </source>
</evidence>
<dbReference type="NCBIfam" id="TIGR00487">
    <property type="entry name" value="IF-2"/>
    <property type="match status" value="1"/>
</dbReference>
<dbReference type="InterPro" id="IPR036925">
    <property type="entry name" value="TIF_IF2_dom3_sf"/>
</dbReference>
<dbReference type="Pfam" id="PF22042">
    <property type="entry name" value="EF-G_D2"/>
    <property type="match status" value="1"/>
</dbReference>
<dbReference type="PROSITE" id="PS51722">
    <property type="entry name" value="G_TR_2"/>
    <property type="match status" value="1"/>
</dbReference>
<dbReference type="Gene3D" id="1.10.10.2480">
    <property type="match status" value="1"/>
</dbReference>
<feature type="compositionally biased region" description="Low complexity" evidence="10">
    <location>
        <begin position="154"/>
        <end position="172"/>
    </location>
</feature>
<feature type="compositionally biased region" description="Basic and acidic residues" evidence="10">
    <location>
        <begin position="243"/>
        <end position="252"/>
    </location>
</feature>
<comment type="caution">
    <text evidence="12">The sequence shown here is derived from an EMBL/GenBank/DDBJ whole genome shotgun (WGS) entry which is preliminary data.</text>
</comment>
<feature type="compositionally biased region" description="Basic and acidic residues" evidence="10">
    <location>
        <begin position="389"/>
        <end position="402"/>
    </location>
</feature>
<dbReference type="Pfam" id="PF00009">
    <property type="entry name" value="GTP_EFTU"/>
    <property type="match status" value="1"/>
</dbReference>
<evidence type="ECO:0000256" key="8">
    <source>
        <dbReference type="HAMAP-Rule" id="MF_00100"/>
    </source>
</evidence>
<dbReference type="EMBL" id="LYVF01000047">
    <property type="protein sequence ID" value="OAT85868.1"/>
    <property type="molecule type" value="Genomic_DNA"/>
</dbReference>
<dbReference type="FunFam" id="2.40.30.10:FF:000007">
    <property type="entry name" value="Translation initiation factor IF-2"/>
    <property type="match status" value="1"/>
</dbReference>
<feature type="compositionally biased region" description="Gly residues" evidence="10">
    <location>
        <begin position="303"/>
        <end position="342"/>
    </location>
</feature>
<dbReference type="InterPro" id="IPR015760">
    <property type="entry name" value="TIF_IF2"/>
</dbReference>
<dbReference type="InterPro" id="IPR005225">
    <property type="entry name" value="Small_GTP-bd"/>
</dbReference>
<name>A0A1B7LHY5_9FIRM</name>